<feature type="region of interest" description="Disordered" evidence="1">
    <location>
        <begin position="225"/>
        <end position="256"/>
    </location>
</feature>
<evidence type="ECO:0000256" key="1">
    <source>
        <dbReference type="SAM" id="MobiDB-lite"/>
    </source>
</evidence>
<dbReference type="PANTHER" id="PTHR34710:SF20">
    <property type="entry name" value="OS10G0550200 PROTEIN"/>
    <property type="match status" value="1"/>
</dbReference>
<proteinExistence type="predicted"/>
<dbReference type="PANTHER" id="PTHR34710">
    <property type="entry name" value="OS03G0834100 PROTEIN"/>
    <property type="match status" value="1"/>
</dbReference>
<organism evidence="3 4">
    <name type="scientific">Linum tenue</name>
    <dbReference type="NCBI Taxonomy" id="586396"/>
    <lineage>
        <taxon>Eukaryota</taxon>
        <taxon>Viridiplantae</taxon>
        <taxon>Streptophyta</taxon>
        <taxon>Embryophyta</taxon>
        <taxon>Tracheophyta</taxon>
        <taxon>Spermatophyta</taxon>
        <taxon>Magnoliopsida</taxon>
        <taxon>eudicotyledons</taxon>
        <taxon>Gunneridae</taxon>
        <taxon>Pentapetalae</taxon>
        <taxon>rosids</taxon>
        <taxon>fabids</taxon>
        <taxon>Malpighiales</taxon>
        <taxon>Linaceae</taxon>
        <taxon>Linum</taxon>
    </lineage>
</organism>
<name>A0AAV0GPJ8_9ROSI</name>
<dbReference type="InterPro" id="IPR022059">
    <property type="entry name" value="DUF3615"/>
</dbReference>
<dbReference type="Proteomes" id="UP001154282">
    <property type="component" value="Unassembled WGS sequence"/>
</dbReference>
<evidence type="ECO:0000259" key="2">
    <source>
        <dbReference type="Pfam" id="PF12274"/>
    </source>
</evidence>
<dbReference type="EMBL" id="CAMGYJ010000002">
    <property type="protein sequence ID" value="CAI0374283.1"/>
    <property type="molecule type" value="Genomic_DNA"/>
</dbReference>
<evidence type="ECO:0000313" key="4">
    <source>
        <dbReference type="Proteomes" id="UP001154282"/>
    </source>
</evidence>
<gene>
    <name evidence="3" type="ORF">LITE_LOCUS131</name>
</gene>
<accession>A0AAV0GPJ8</accession>
<evidence type="ECO:0000313" key="3">
    <source>
        <dbReference type="EMBL" id="CAI0374283.1"/>
    </source>
</evidence>
<comment type="caution">
    <text evidence="3">The sequence shown here is derived from an EMBL/GenBank/DDBJ whole genome shotgun (WGS) entry which is preliminary data.</text>
</comment>
<feature type="domain" description="DUF3615" evidence="2">
    <location>
        <begin position="97"/>
        <end position="197"/>
    </location>
</feature>
<dbReference type="Pfam" id="PF12274">
    <property type="entry name" value="DUF3615"/>
    <property type="match status" value="1"/>
</dbReference>
<dbReference type="AlphaFoldDB" id="A0AAV0GPJ8"/>
<feature type="region of interest" description="Disordered" evidence="1">
    <location>
        <begin position="1"/>
        <end position="57"/>
    </location>
</feature>
<reference evidence="3" key="1">
    <citation type="submission" date="2022-08" db="EMBL/GenBank/DDBJ databases">
        <authorList>
            <person name="Gutierrez-Valencia J."/>
        </authorList>
    </citation>
    <scope>NUCLEOTIDE SEQUENCE</scope>
</reference>
<sequence>MEGDHDDQVPAGGEPPMPLSRDNPTVVSGDEKSASDQQVGGGEPAPAHLPWEVSDDEDSVVEIGSDIDALWSEDEDYVDPERERIMKNQVTRAGTAGLKYYNEMNEGSNFELDEPIFSKCFLFPGTLIVHAIFTAKSVNVIDGSSSSAAGQYNPSDIRLFFAETESIYGEGYGVLCCVPIDFSRTDNGKGCVYCPWRLGGKLRFHHPPKGVCKFGESEKKDHKRFEYDEWTSTSEEEEEPRKRKSKQKSSQSPSHP</sequence>
<protein>
    <recommendedName>
        <fullName evidence="2">DUF3615 domain-containing protein</fullName>
    </recommendedName>
</protein>
<keyword evidence="4" id="KW-1185">Reference proteome</keyword>